<keyword evidence="3" id="KW-0812">Transmembrane</keyword>
<accession>A0A2A4SQM4</accession>
<dbReference type="InterPro" id="IPR029052">
    <property type="entry name" value="Metallo-depent_PP-like"/>
</dbReference>
<keyword evidence="2" id="KW-0378">Hydrolase</keyword>
<reference evidence="6" key="1">
    <citation type="submission" date="2017-08" db="EMBL/GenBank/DDBJ databases">
        <title>A dynamic microbial community with high functional redundancy inhabits the cold, oxic subseafloor aquifer.</title>
        <authorList>
            <person name="Tully B.J."/>
            <person name="Wheat C.G."/>
            <person name="Glazer B.T."/>
            <person name="Huber J.A."/>
        </authorList>
    </citation>
    <scope>NUCLEOTIDE SEQUENCE [LARGE SCALE GENOMIC DNA]</scope>
</reference>
<dbReference type="AlphaFoldDB" id="A0A2A4SQM4"/>
<sequence length="323" mass="36261">MKRKAGNRLKVLILIFLGGSGLIAVFAFGNYTGVKLTQTGYEKGCFSLPEDVVDLDFPQVKDYVRFVAIGDTGDGSEAQKRVAESIRQVCQGGNCDFALMLGDNFYEGGLQSLQDPLFKLFFEDIYQDIGIPFIAVLGNHDLKGNVFAQIYHSLDSPFWRMPNFSYNFQAGPASFFGFNTSCGILQAEGVRQDVEESQSPWKFLFGHQPVYSGGVHGDLDPLSRGLWNNYFQGKVDFYLSGHDHQLEHLQVEGEKTEYIVSGSGGKNYRSSSDKNKVKSSAAKSRFRYQDNGFVWFQVSPDRVISRFYDASGTQLYEFQKTKD</sequence>
<name>A0A2A4SQM4_9DELT</name>
<dbReference type="GO" id="GO:0016787">
    <property type="term" value="F:hydrolase activity"/>
    <property type="evidence" value="ECO:0007669"/>
    <property type="project" value="UniProtKB-KW"/>
</dbReference>
<dbReference type="Gene3D" id="3.60.21.10">
    <property type="match status" value="1"/>
</dbReference>
<dbReference type="SUPFAM" id="SSF56300">
    <property type="entry name" value="Metallo-dependent phosphatases"/>
    <property type="match status" value="1"/>
</dbReference>
<feature type="domain" description="Calcineurin-like phosphoesterase" evidence="4">
    <location>
        <begin position="65"/>
        <end position="245"/>
    </location>
</feature>
<feature type="transmembrane region" description="Helical" evidence="3">
    <location>
        <begin position="12"/>
        <end position="31"/>
    </location>
</feature>
<evidence type="ECO:0000313" key="5">
    <source>
        <dbReference type="EMBL" id="PCI23381.1"/>
    </source>
</evidence>
<evidence type="ECO:0000313" key="6">
    <source>
        <dbReference type="Proteomes" id="UP000218113"/>
    </source>
</evidence>
<gene>
    <name evidence="5" type="ORF">COB67_12910</name>
</gene>
<dbReference type="InterPro" id="IPR051558">
    <property type="entry name" value="Metallophosphoesterase_PAP"/>
</dbReference>
<dbReference type="PANTHER" id="PTHR10161">
    <property type="entry name" value="TARTRATE-RESISTANT ACID PHOSPHATASE TYPE 5"/>
    <property type="match status" value="1"/>
</dbReference>
<proteinExistence type="predicted"/>
<keyword evidence="3" id="KW-0472">Membrane</keyword>
<evidence type="ECO:0000259" key="4">
    <source>
        <dbReference type="Pfam" id="PF00149"/>
    </source>
</evidence>
<dbReference type="EMBL" id="NVSR01000147">
    <property type="protein sequence ID" value="PCI23381.1"/>
    <property type="molecule type" value="Genomic_DNA"/>
</dbReference>
<dbReference type="Pfam" id="PF00149">
    <property type="entry name" value="Metallophos"/>
    <property type="match status" value="1"/>
</dbReference>
<protein>
    <recommendedName>
        <fullName evidence="4">Calcineurin-like phosphoesterase domain-containing protein</fullName>
    </recommendedName>
</protein>
<keyword evidence="1" id="KW-0732">Signal</keyword>
<keyword evidence="3" id="KW-1133">Transmembrane helix</keyword>
<comment type="caution">
    <text evidence="5">The sequence shown here is derived from an EMBL/GenBank/DDBJ whole genome shotgun (WGS) entry which is preliminary data.</text>
</comment>
<dbReference type="Proteomes" id="UP000218113">
    <property type="component" value="Unassembled WGS sequence"/>
</dbReference>
<evidence type="ECO:0000256" key="3">
    <source>
        <dbReference type="SAM" id="Phobius"/>
    </source>
</evidence>
<dbReference type="InterPro" id="IPR004843">
    <property type="entry name" value="Calcineurin-like_PHP"/>
</dbReference>
<evidence type="ECO:0000256" key="1">
    <source>
        <dbReference type="ARBA" id="ARBA00022729"/>
    </source>
</evidence>
<evidence type="ECO:0000256" key="2">
    <source>
        <dbReference type="ARBA" id="ARBA00022801"/>
    </source>
</evidence>
<dbReference type="PANTHER" id="PTHR10161:SF14">
    <property type="entry name" value="TARTRATE-RESISTANT ACID PHOSPHATASE TYPE 5"/>
    <property type="match status" value="1"/>
</dbReference>
<organism evidence="5 6">
    <name type="scientific">SAR324 cluster bacterium</name>
    <dbReference type="NCBI Taxonomy" id="2024889"/>
    <lineage>
        <taxon>Bacteria</taxon>
        <taxon>Deltaproteobacteria</taxon>
        <taxon>SAR324 cluster</taxon>
    </lineage>
</organism>